<dbReference type="EMBL" id="KZ308518">
    <property type="protein sequence ID" value="KAG8230919.1"/>
    <property type="molecule type" value="Genomic_DNA"/>
</dbReference>
<feature type="compositionally biased region" description="Polar residues" evidence="1">
    <location>
        <begin position="134"/>
        <end position="144"/>
    </location>
</feature>
<feature type="region of interest" description="Disordered" evidence="1">
    <location>
        <begin position="1"/>
        <end position="119"/>
    </location>
</feature>
<sequence>MYHDAVVDLPERPSPDGGEERGKPDIEAEEDGLEEVAVDWSDWDAPEEDLENSIATEQSKASEISSNIINDSQSGTVAEPSSEVVDDSNSGSKESRSSKEKSKASQAEEEEDFFKDMEPVISKTQILRIEAPESSKQASLSLNAFSKVPLDSTADIEGSGWEDDLEWGDEELEIS</sequence>
<protein>
    <submittedName>
        <fullName evidence="2">Uncharacterized protein</fullName>
    </submittedName>
</protein>
<reference evidence="2" key="2">
    <citation type="submission" date="2017-10" db="EMBL/GenBank/DDBJ databases">
        <title>Ladona fulva Genome sequencing and assembly.</title>
        <authorList>
            <person name="Murali S."/>
            <person name="Richards S."/>
            <person name="Bandaranaike D."/>
            <person name="Bellair M."/>
            <person name="Blankenburg K."/>
            <person name="Chao H."/>
            <person name="Dinh H."/>
            <person name="Doddapaneni H."/>
            <person name="Dugan-Rocha S."/>
            <person name="Elkadiri S."/>
            <person name="Gnanaolivu R."/>
            <person name="Hernandez B."/>
            <person name="Skinner E."/>
            <person name="Javaid M."/>
            <person name="Lee S."/>
            <person name="Li M."/>
            <person name="Ming W."/>
            <person name="Munidasa M."/>
            <person name="Muniz J."/>
            <person name="Nguyen L."/>
            <person name="Hughes D."/>
            <person name="Osuji N."/>
            <person name="Pu L.-L."/>
            <person name="Puazo M."/>
            <person name="Qu C."/>
            <person name="Quiroz J."/>
            <person name="Raj R."/>
            <person name="Weissenberger G."/>
            <person name="Xin Y."/>
            <person name="Zou X."/>
            <person name="Han Y."/>
            <person name="Worley K."/>
            <person name="Muzny D."/>
            <person name="Gibbs R."/>
        </authorList>
    </citation>
    <scope>NUCLEOTIDE SEQUENCE</scope>
    <source>
        <strain evidence="2">Sampled in the wild</strain>
    </source>
</reference>
<proteinExistence type="predicted"/>
<feature type="region of interest" description="Disordered" evidence="1">
    <location>
        <begin position="132"/>
        <end position="175"/>
    </location>
</feature>
<dbReference type="Proteomes" id="UP000792457">
    <property type="component" value="Unassembled WGS sequence"/>
</dbReference>
<keyword evidence="3" id="KW-1185">Reference proteome</keyword>
<comment type="caution">
    <text evidence="2">The sequence shown here is derived from an EMBL/GenBank/DDBJ whole genome shotgun (WGS) entry which is preliminary data.</text>
</comment>
<reference evidence="2" key="1">
    <citation type="submission" date="2013-04" db="EMBL/GenBank/DDBJ databases">
        <authorList>
            <person name="Qu J."/>
            <person name="Murali S.C."/>
            <person name="Bandaranaike D."/>
            <person name="Bellair M."/>
            <person name="Blankenburg K."/>
            <person name="Chao H."/>
            <person name="Dinh H."/>
            <person name="Doddapaneni H."/>
            <person name="Downs B."/>
            <person name="Dugan-Rocha S."/>
            <person name="Elkadiri S."/>
            <person name="Gnanaolivu R.D."/>
            <person name="Hernandez B."/>
            <person name="Javaid M."/>
            <person name="Jayaseelan J.C."/>
            <person name="Lee S."/>
            <person name="Li M."/>
            <person name="Ming W."/>
            <person name="Munidasa M."/>
            <person name="Muniz J."/>
            <person name="Nguyen L."/>
            <person name="Ongeri F."/>
            <person name="Osuji N."/>
            <person name="Pu L.-L."/>
            <person name="Puazo M."/>
            <person name="Qu C."/>
            <person name="Quiroz J."/>
            <person name="Raj R."/>
            <person name="Weissenberger G."/>
            <person name="Xin Y."/>
            <person name="Zou X."/>
            <person name="Han Y."/>
            <person name="Richards S."/>
            <person name="Worley K."/>
            <person name="Muzny D."/>
            <person name="Gibbs R."/>
        </authorList>
    </citation>
    <scope>NUCLEOTIDE SEQUENCE</scope>
    <source>
        <strain evidence="2">Sampled in the wild</strain>
    </source>
</reference>
<evidence type="ECO:0000256" key="1">
    <source>
        <dbReference type="SAM" id="MobiDB-lite"/>
    </source>
</evidence>
<evidence type="ECO:0000313" key="2">
    <source>
        <dbReference type="EMBL" id="KAG8230919.1"/>
    </source>
</evidence>
<name>A0A8K0K9D3_LADFU</name>
<feature type="compositionally biased region" description="Acidic residues" evidence="1">
    <location>
        <begin position="27"/>
        <end position="51"/>
    </location>
</feature>
<gene>
    <name evidence="2" type="ORF">J437_LFUL002951</name>
</gene>
<feature type="compositionally biased region" description="Polar residues" evidence="1">
    <location>
        <begin position="53"/>
        <end position="76"/>
    </location>
</feature>
<evidence type="ECO:0000313" key="3">
    <source>
        <dbReference type="Proteomes" id="UP000792457"/>
    </source>
</evidence>
<feature type="compositionally biased region" description="Basic and acidic residues" evidence="1">
    <location>
        <begin position="1"/>
        <end position="26"/>
    </location>
</feature>
<feature type="compositionally biased region" description="Basic and acidic residues" evidence="1">
    <location>
        <begin position="93"/>
        <end position="103"/>
    </location>
</feature>
<dbReference type="AlphaFoldDB" id="A0A8K0K9D3"/>
<organism evidence="2 3">
    <name type="scientific">Ladona fulva</name>
    <name type="common">Scarce chaser dragonfly</name>
    <name type="synonym">Libellula fulva</name>
    <dbReference type="NCBI Taxonomy" id="123851"/>
    <lineage>
        <taxon>Eukaryota</taxon>
        <taxon>Metazoa</taxon>
        <taxon>Ecdysozoa</taxon>
        <taxon>Arthropoda</taxon>
        <taxon>Hexapoda</taxon>
        <taxon>Insecta</taxon>
        <taxon>Pterygota</taxon>
        <taxon>Palaeoptera</taxon>
        <taxon>Odonata</taxon>
        <taxon>Epiprocta</taxon>
        <taxon>Anisoptera</taxon>
        <taxon>Libelluloidea</taxon>
        <taxon>Libellulidae</taxon>
        <taxon>Ladona</taxon>
    </lineage>
</organism>
<feature type="compositionally biased region" description="Acidic residues" evidence="1">
    <location>
        <begin position="160"/>
        <end position="175"/>
    </location>
</feature>
<accession>A0A8K0K9D3</accession>